<organism evidence="2 3">
    <name type="scientific">Quercus lobata</name>
    <name type="common">Valley oak</name>
    <dbReference type="NCBI Taxonomy" id="97700"/>
    <lineage>
        <taxon>Eukaryota</taxon>
        <taxon>Viridiplantae</taxon>
        <taxon>Streptophyta</taxon>
        <taxon>Embryophyta</taxon>
        <taxon>Tracheophyta</taxon>
        <taxon>Spermatophyta</taxon>
        <taxon>Magnoliopsida</taxon>
        <taxon>eudicotyledons</taxon>
        <taxon>Gunneridae</taxon>
        <taxon>Pentapetalae</taxon>
        <taxon>rosids</taxon>
        <taxon>fabids</taxon>
        <taxon>Fagales</taxon>
        <taxon>Fagaceae</taxon>
        <taxon>Quercus</taxon>
    </lineage>
</organism>
<dbReference type="EMBL" id="LRBV02000004">
    <property type="status" value="NOT_ANNOTATED_CDS"/>
    <property type="molecule type" value="Genomic_DNA"/>
</dbReference>
<name>A0A7N2LLN7_QUELO</name>
<feature type="region of interest" description="Disordered" evidence="1">
    <location>
        <begin position="85"/>
        <end position="108"/>
    </location>
</feature>
<sequence>MVSEESENSDCFDDAEAVLSLLSEQVSEECFGGRVRSGFSFESVEVNKRGRKLSSSKRVDVEQGGNFDVRGRKVSLSKRVIVDKGGRNCGGERNGTSSSERVVVDKGGRNQNKVSLSASVREGTGATPLAPRVTVSRCIGHRCNSSGATSVLPSF</sequence>
<reference evidence="2 3" key="1">
    <citation type="journal article" date="2016" name="G3 (Bethesda)">
        <title>First Draft Assembly and Annotation of the Genome of a California Endemic Oak Quercus lobata Nee (Fagaceae).</title>
        <authorList>
            <person name="Sork V.L."/>
            <person name="Fitz-Gibbon S.T."/>
            <person name="Puiu D."/>
            <person name="Crepeau M."/>
            <person name="Gugger P.F."/>
            <person name="Sherman R."/>
            <person name="Stevens K."/>
            <person name="Langley C.H."/>
            <person name="Pellegrini M."/>
            <person name="Salzberg S.L."/>
        </authorList>
    </citation>
    <scope>NUCLEOTIDE SEQUENCE [LARGE SCALE GENOMIC DNA]</scope>
    <source>
        <strain evidence="2 3">cv. SW786</strain>
    </source>
</reference>
<proteinExistence type="predicted"/>
<keyword evidence="3" id="KW-1185">Reference proteome</keyword>
<evidence type="ECO:0000313" key="2">
    <source>
        <dbReference type="EnsemblPlants" id="QL04p093902:mrna"/>
    </source>
</evidence>
<evidence type="ECO:0000256" key="1">
    <source>
        <dbReference type="SAM" id="MobiDB-lite"/>
    </source>
</evidence>
<dbReference type="Proteomes" id="UP000594261">
    <property type="component" value="Chromosome 4"/>
</dbReference>
<dbReference type="Gramene" id="QL04p093902:mrna">
    <property type="protein sequence ID" value="QL04p093902:mrna"/>
    <property type="gene ID" value="QL04p093902"/>
</dbReference>
<dbReference type="InParanoid" id="A0A7N2LLN7"/>
<evidence type="ECO:0000313" key="3">
    <source>
        <dbReference type="Proteomes" id="UP000594261"/>
    </source>
</evidence>
<reference evidence="2" key="2">
    <citation type="submission" date="2021-01" db="UniProtKB">
        <authorList>
            <consortium name="EnsemblPlants"/>
        </authorList>
    </citation>
    <scope>IDENTIFICATION</scope>
</reference>
<dbReference type="AlphaFoldDB" id="A0A7N2LLN7"/>
<dbReference type="EnsemblPlants" id="QL04p093902:mrna">
    <property type="protein sequence ID" value="QL04p093902:mrna"/>
    <property type="gene ID" value="QL04p093902"/>
</dbReference>
<accession>A0A7N2LLN7</accession>
<protein>
    <submittedName>
        <fullName evidence="2">Uncharacterized protein</fullName>
    </submittedName>
</protein>